<dbReference type="SMART" id="SM00421">
    <property type="entry name" value="HTH_LUXR"/>
    <property type="match status" value="1"/>
</dbReference>
<proteinExistence type="predicted"/>
<gene>
    <name evidence="5" type="ORF">HKK74_38830</name>
</gene>
<feature type="domain" description="HTH luxR-type" evidence="4">
    <location>
        <begin position="37"/>
        <end position="102"/>
    </location>
</feature>
<dbReference type="PANTHER" id="PTHR44688:SF16">
    <property type="entry name" value="DNA-BINDING TRANSCRIPTIONAL ACTIVATOR DEVR_DOSR"/>
    <property type="match status" value="1"/>
</dbReference>
<evidence type="ECO:0000313" key="6">
    <source>
        <dbReference type="Proteomes" id="UP000805614"/>
    </source>
</evidence>
<dbReference type="Pfam" id="PF00196">
    <property type="entry name" value="GerE"/>
    <property type="match status" value="1"/>
</dbReference>
<dbReference type="InterPro" id="IPR000792">
    <property type="entry name" value="Tscrpt_reg_LuxR_C"/>
</dbReference>
<dbReference type="PRINTS" id="PR00038">
    <property type="entry name" value="HTHLUXR"/>
</dbReference>
<keyword evidence="1" id="KW-0805">Transcription regulation</keyword>
<dbReference type="InterPro" id="IPR016032">
    <property type="entry name" value="Sig_transdc_resp-reg_C-effctor"/>
</dbReference>
<evidence type="ECO:0000256" key="2">
    <source>
        <dbReference type="ARBA" id="ARBA00023125"/>
    </source>
</evidence>
<protein>
    <submittedName>
        <fullName evidence="5">Helix-turn-helix transcriptional regulator</fullName>
    </submittedName>
</protein>
<dbReference type="InterPro" id="IPR036388">
    <property type="entry name" value="WH-like_DNA-bd_sf"/>
</dbReference>
<evidence type="ECO:0000259" key="4">
    <source>
        <dbReference type="PROSITE" id="PS50043"/>
    </source>
</evidence>
<dbReference type="Proteomes" id="UP000805614">
    <property type="component" value="Unassembled WGS sequence"/>
</dbReference>
<keyword evidence="2" id="KW-0238">DNA-binding</keyword>
<keyword evidence="3" id="KW-0804">Transcription</keyword>
<dbReference type="CDD" id="cd06170">
    <property type="entry name" value="LuxR_C_like"/>
    <property type="match status" value="1"/>
</dbReference>
<evidence type="ECO:0000256" key="3">
    <source>
        <dbReference type="ARBA" id="ARBA00023163"/>
    </source>
</evidence>
<evidence type="ECO:0000313" key="5">
    <source>
        <dbReference type="EMBL" id="MBC6471392.1"/>
    </source>
</evidence>
<keyword evidence="6" id="KW-1185">Reference proteome</keyword>
<accession>A0ABR7M2Q2</accession>
<dbReference type="PANTHER" id="PTHR44688">
    <property type="entry name" value="DNA-BINDING TRANSCRIPTIONAL ACTIVATOR DEVR_DOSR"/>
    <property type="match status" value="1"/>
</dbReference>
<dbReference type="SUPFAM" id="SSF46894">
    <property type="entry name" value="C-terminal effector domain of the bipartite response regulators"/>
    <property type="match status" value="1"/>
</dbReference>
<evidence type="ECO:0000256" key="1">
    <source>
        <dbReference type="ARBA" id="ARBA00023015"/>
    </source>
</evidence>
<dbReference type="Gene3D" id="1.10.10.10">
    <property type="entry name" value="Winged helix-like DNA-binding domain superfamily/Winged helix DNA-binding domain"/>
    <property type="match status" value="1"/>
</dbReference>
<reference evidence="5 6" key="1">
    <citation type="submission" date="2020-06" db="EMBL/GenBank/DDBJ databases">
        <title>Actinomadura xiongansis sp. nov., isolated from soil of Baiyangdian.</title>
        <authorList>
            <person name="Zhang X."/>
        </authorList>
    </citation>
    <scope>NUCLEOTIDE SEQUENCE [LARGE SCALE GENOMIC DNA]</scope>
    <source>
        <strain evidence="5 6">HBUM206468</strain>
    </source>
</reference>
<organism evidence="5 6">
    <name type="scientific">Actinomadura alba</name>
    <dbReference type="NCBI Taxonomy" id="406431"/>
    <lineage>
        <taxon>Bacteria</taxon>
        <taxon>Bacillati</taxon>
        <taxon>Actinomycetota</taxon>
        <taxon>Actinomycetes</taxon>
        <taxon>Streptosporangiales</taxon>
        <taxon>Thermomonosporaceae</taxon>
        <taxon>Actinomadura</taxon>
    </lineage>
</organism>
<sequence length="106" mass="11809">MLGDEAYDKIFAEGLELAFDDAMTYALGDDETAARVPEARRPVLTPREREVAELVADGLSNRKIAERLYVAKRTVDAHVEHIFTKLGFTSRTQIAAWVTGRRTGAE</sequence>
<dbReference type="EMBL" id="JABVEC010000082">
    <property type="protein sequence ID" value="MBC6471392.1"/>
    <property type="molecule type" value="Genomic_DNA"/>
</dbReference>
<name>A0ABR7M2Q2_9ACTN</name>
<comment type="caution">
    <text evidence="5">The sequence shown here is derived from an EMBL/GenBank/DDBJ whole genome shotgun (WGS) entry which is preliminary data.</text>
</comment>
<dbReference type="PROSITE" id="PS00622">
    <property type="entry name" value="HTH_LUXR_1"/>
    <property type="match status" value="1"/>
</dbReference>
<dbReference type="PROSITE" id="PS50043">
    <property type="entry name" value="HTH_LUXR_2"/>
    <property type="match status" value="1"/>
</dbReference>